<dbReference type="NCBIfam" id="TIGR00560">
    <property type="entry name" value="pgsA"/>
    <property type="match status" value="1"/>
</dbReference>
<keyword evidence="14" id="KW-1208">Phospholipid metabolism</keyword>
<accession>A0A9D0ZRY5</accession>
<dbReference type="GO" id="GO:0008444">
    <property type="term" value="F:CDP-diacylglycerol-glycerol-3-phosphate 3-phosphatidyltransferase activity"/>
    <property type="evidence" value="ECO:0007669"/>
    <property type="project" value="UniProtKB-UniRule"/>
</dbReference>
<dbReference type="GO" id="GO:0016020">
    <property type="term" value="C:membrane"/>
    <property type="evidence" value="ECO:0007669"/>
    <property type="project" value="UniProtKB-SubCell"/>
</dbReference>
<feature type="transmembrane region" description="Helical" evidence="18">
    <location>
        <begin position="89"/>
        <end position="114"/>
    </location>
</feature>
<reference evidence="19" key="1">
    <citation type="submission" date="2020-10" db="EMBL/GenBank/DDBJ databases">
        <authorList>
            <person name="Gilroy R."/>
        </authorList>
    </citation>
    <scope>NUCLEOTIDE SEQUENCE</scope>
    <source>
        <strain evidence="19">CHK147-3167</strain>
    </source>
</reference>
<dbReference type="PIRSF" id="PIRSF000847">
    <property type="entry name" value="Phos_ph_gly_syn"/>
    <property type="match status" value="1"/>
</dbReference>
<comment type="similarity">
    <text evidence="4 17">Belongs to the CDP-alcohol phosphatidyltransferase class-I family.</text>
</comment>
<dbReference type="PANTHER" id="PTHR14269">
    <property type="entry name" value="CDP-DIACYLGLYCEROL--GLYCEROL-3-PHOSPHATE 3-PHOSPHATIDYLTRANSFERASE-RELATED"/>
    <property type="match status" value="1"/>
</dbReference>
<comment type="catalytic activity">
    <reaction evidence="15">
        <text>a CDP-1,2-diacyl-sn-glycerol + sn-glycerol 3-phosphate = a 1,2-diacyl-sn-glycero-3-phospho-(1'-sn-glycero-3'-phosphate) + CMP + H(+)</text>
        <dbReference type="Rhea" id="RHEA:12593"/>
        <dbReference type="ChEBI" id="CHEBI:15378"/>
        <dbReference type="ChEBI" id="CHEBI:57597"/>
        <dbReference type="ChEBI" id="CHEBI:58332"/>
        <dbReference type="ChEBI" id="CHEBI:60110"/>
        <dbReference type="ChEBI" id="CHEBI:60377"/>
        <dbReference type="EC" id="2.7.8.5"/>
    </reaction>
</comment>
<reference evidence="19" key="2">
    <citation type="journal article" date="2021" name="PeerJ">
        <title>Extensive microbial diversity within the chicken gut microbiome revealed by metagenomics and culture.</title>
        <authorList>
            <person name="Gilroy R."/>
            <person name="Ravi A."/>
            <person name="Getino M."/>
            <person name="Pursley I."/>
            <person name="Horton D.L."/>
            <person name="Alikhan N.F."/>
            <person name="Baker D."/>
            <person name="Gharbi K."/>
            <person name="Hall N."/>
            <person name="Watson M."/>
            <person name="Adriaenssens E.M."/>
            <person name="Foster-Nyarko E."/>
            <person name="Jarju S."/>
            <person name="Secka A."/>
            <person name="Antonio M."/>
            <person name="Oren A."/>
            <person name="Chaudhuri R.R."/>
            <person name="La Ragione R."/>
            <person name="Hildebrand F."/>
            <person name="Pallen M.J."/>
        </authorList>
    </citation>
    <scope>NUCLEOTIDE SEQUENCE</scope>
    <source>
        <strain evidence="19">CHK147-3167</strain>
    </source>
</reference>
<dbReference type="GO" id="GO:0046474">
    <property type="term" value="P:glycerophospholipid biosynthetic process"/>
    <property type="evidence" value="ECO:0007669"/>
    <property type="project" value="TreeGrafter"/>
</dbReference>
<evidence type="ECO:0000256" key="3">
    <source>
        <dbReference type="ARBA" id="ARBA00005042"/>
    </source>
</evidence>
<name>A0A9D0ZRY5_9FIRM</name>
<keyword evidence="10 18" id="KW-1133">Transmembrane helix</keyword>
<evidence type="ECO:0000256" key="12">
    <source>
        <dbReference type="ARBA" id="ARBA00023136"/>
    </source>
</evidence>
<evidence type="ECO:0000256" key="1">
    <source>
        <dbReference type="ARBA" id="ARBA00003973"/>
    </source>
</evidence>
<dbReference type="InterPro" id="IPR050324">
    <property type="entry name" value="CDP-alcohol_PTase-I"/>
</dbReference>
<dbReference type="Gene3D" id="1.20.120.1760">
    <property type="match status" value="1"/>
</dbReference>
<keyword evidence="13" id="KW-0594">Phospholipid biosynthesis</keyword>
<dbReference type="InterPro" id="IPR000462">
    <property type="entry name" value="CDP-OH_P_trans"/>
</dbReference>
<evidence type="ECO:0000256" key="13">
    <source>
        <dbReference type="ARBA" id="ARBA00023209"/>
    </source>
</evidence>
<keyword evidence="7" id="KW-0444">Lipid biosynthesis</keyword>
<gene>
    <name evidence="19" type="primary">pgsA</name>
    <name evidence="19" type="ORF">IAB27_06180</name>
</gene>
<evidence type="ECO:0000256" key="7">
    <source>
        <dbReference type="ARBA" id="ARBA00022516"/>
    </source>
</evidence>
<proteinExistence type="inferred from homology"/>
<dbReference type="EC" id="2.7.8.5" evidence="5 16"/>
<keyword evidence="8 17" id="KW-0808">Transferase</keyword>
<comment type="subcellular location">
    <subcellularLocation>
        <location evidence="2">Membrane</location>
        <topology evidence="2">Multi-pass membrane protein</topology>
    </subcellularLocation>
</comment>
<dbReference type="PROSITE" id="PS00379">
    <property type="entry name" value="CDP_ALCOHOL_P_TRANSF"/>
    <property type="match status" value="1"/>
</dbReference>
<dbReference type="InterPro" id="IPR004570">
    <property type="entry name" value="Phosphatidylglycerol_P_synth"/>
</dbReference>
<protein>
    <recommendedName>
        <fullName evidence="6 16">CDP-diacylglycerol--glycerol-3-phosphate 3-phosphatidyltransferase</fullName>
        <ecNumber evidence="5 16">2.7.8.5</ecNumber>
    </recommendedName>
</protein>
<dbReference type="InterPro" id="IPR048254">
    <property type="entry name" value="CDP_ALCOHOL_P_TRANSF_CS"/>
</dbReference>
<evidence type="ECO:0000256" key="2">
    <source>
        <dbReference type="ARBA" id="ARBA00004141"/>
    </source>
</evidence>
<dbReference type="AlphaFoldDB" id="A0A9D0ZRY5"/>
<evidence type="ECO:0000256" key="9">
    <source>
        <dbReference type="ARBA" id="ARBA00022692"/>
    </source>
</evidence>
<evidence type="ECO:0000256" key="17">
    <source>
        <dbReference type="RuleBase" id="RU003750"/>
    </source>
</evidence>
<evidence type="ECO:0000256" key="16">
    <source>
        <dbReference type="NCBIfam" id="TIGR00560"/>
    </source>
</evidence>
<evidence type="ECO:0000256" key="6">
    <source>
        <dbReference type="ARBA" id="ARBA00014944"/>
    </source>
</evidence>
<feature type="transmembrane region" description="Helical" evidence="18">
    <location>
        <begin position="163"/>
        <end position="184"/>
    </location>
</feature>
<keyword evidence="11" id="KW-0443">Lipid metabolism</keyword>
<evidence type="ECO:0000256" key="15">
    <source>
        <dbReference type="ARBA" id="ARBA00048586"/>
    </source>
</evidence>
<dbReference type="PANTHER" id="PTHR14269:SF62">
    <property type="entry name" value="CDP-DIACYLGLYCEROL--GLYCEROL-3-PHOSPHATE 3-PHOSPHATIDYLTRANSFERASE 1, CHLOROPLASTIC"/>
    <property type="match status" value="1"/>
</dbReference>
<evidence type="ECO:0000256" key="11">
    <source>
        <dbReference type="ARBA" id="ARBA00023098"/>
    </source>
</evidence>
<evidence type="ECO:0000256" key="4">
    <source>
        <dbReference type="ARBA" id="ARBA00010441"/>
    </source>
</evidence>
<evidence type="ECO:0000313" key="20">
    <source>
        <dbReference type="Proteomes" id="UP000886786"/>
    </source>
</evidence>
<evidence type="ECO:0000256" key="18">
    <source>
        <dbReference type="SAM" id="Phobius"/>
    </source>
</evidence>
<organism evidence="19 20">
    <name type="scientific">Candidatus Coprosoma intestinipullorum</name>
    <dbReference type="NCBI Taxonomy" id="2840752"/>
    <lineage>
        <taxon>Bacteria</taxon>
        <taxon>Bacillati</taxon>
        <taxon>Bacillota</taxon>
        <taxon>Bacillota incertae sedis</taxon>
        <taxon>Candidatus Coprosoma</taxon>
    </lineage>
</organism>
<evidence type="ECO:0000256" key="10">
    <source>
        <dbReference type="ARBA" id="ARBA00022989"/>
    </source>
</evidence>
<evidence type="ECO:0000256" key="5">
    <source>
        <dbReference type="ARBA" id="ARBA00013170"/>
    </source>
</evidence>
<evidence type="ECO:0000256" key="14">
    <source>
        <dbReference type="ARBA" id="ARBA00023264"/>
    </source>
</evidence>
<dbReference type="Proteomes" id="UP000886786">
    <property type="component" value="Unassembled WGS sequence"/>
</dbReference>
<sequence>MNLPNKLSMLRIGLTFVIIVILLFPFSAMGITVPQIFVNESIVVDIRYPIAGVLFIIASVTDFIDGYIARKYNLITDFGKMMDAIADKVLNNSILIILCAQGFIHPIIPVVIILRDTIVNSIKMVAGNKGHVVAAIKTGKYKTASMMVGIVLTLFYNMPFELWNIHVADFLLIIAAVLSIISGVQYYQLNKKYIFEGGI</sequence>
<comment type="pathway">
    <text evidence="3">Phospholipid metabolism; phosphatidylglycerol biosynthesis; phosphatidylglycerol from CDP-diacylglycerol: step 1/2.</text>
</comment>
<dbReference type="InterPro" id="IPR043130">
    <property type="entry name" value="CDP-OH_PTrfase_TM_dom"/>
</dbReference>
<comment type="function">
    <text evidence="1">This protein catalyzes the committed step to the synthesis of the acidic phospholipids.</text>
</comment>
<dbReference type="EMBL" id="DVFV01000105">
    <property type="protein sequence ID" value="HIQ91190.1"/>
    <property type="molecule type" value="Genomic_DNA"/>
</dbReference>
<evidence type="ECO:0000256" key="8">
    <source>
        <dbReference type="ARBA" id="ARBA00022679"/>
    </source>
</evidence>
<keyword evidence="12 18" id="KW-0472">Membrane</keyword>
<feature type="transmembrane region" description="Helical" evidence="18">
    <location>
        <begin position="46"/>
        <end position="68"/>
    </location>
</feature>
<keyword evidence="9 18" id="KW-0812">Transmembrane</keyword>
<evidence type="ECO:0000313" key="19">
    <source>
        <dbReference type="EMBL" id="HIQ91190.1"/>
    </source>
</evidence>
<comment type="caution">
    <text evidence="19">The sequence shown here is derived from an EMBL/GenBank/DDBJ whole genome shotgun (WGS) entry which is preliminary data.</text>
</comment>
<dbReference type="Pfam" id="PF01066">
    <property type="entry name" value="CDP-OH_P_transf"/>
    <property type="match status" value="1"/>
</dbReference>